<keyword evidence="1" id="KW-0472">Membrane</keyword>
<keyword evidence="1" id="KW-0812">Transmembrane</keyword>
<evidence type="ECO:0000313" key="3">
    <source>
        <dbReference type="EMBL" id="TNC52106.1"/>
    </source>
</evidence>
<feature type="domain" description="Fatty acid desaturase" evidence="2">
    <location>
        <begin position="9"/>
        <end position="229"/>
    </location>
</feature>
<keyword evidence="4" id="KW-1185">Reference proteome</keyword>
<evidence type="ECO:0000259" key="2">
    <source>
        <dbReference type="Pfam" id="PF00487"/>
    </source>
</evidence>
<dbReference type="Pfam" id="PF00487">
    <property type="entry name" value="FA_desaturase"/>
    <property type="match status" value="1"/>
</dbReference>
<evidence type="ECO:0000313" key="4">
    <source>
        <dbReference type="Proteomes" id="UP000305887"/>
    </source>
</evidence>
<proteinExistence type="predicted"/>
<reference evidence="3 4" key="1">
    <citation type="submission" date="2019-06" db="EMBL/GenBank/DDBJ databases">
        <title>YIM 131921 draft genome.</title>
        <authorList>
            <person name="Jiang L."/>
        </authorList>
    </citation>
    <scope>NUCLEOTIDE SEQUENCE [LARGE SCALE GENOMIC DNA]</scope>
    <source>
        <strain evidence="3 4">YIM 131921</strain>
    </source>
</reference>
<protein>
    <submittedName>
        <fullName evidence="3">Fatty acid desaturase</fullName>
    </submittedName>
</protein>
<organism evidence="3 4">
    <name type="scientific">Rubellimicrobium rubrum</name>
    <dbReference type="NCBI Taxonomy" id="2585369"/>
    <lineage>
        <taxon>Bacteria</taxon>
        <taxon>Pseudomonadati</taxon>
        <taxon>Pseudomonadota</taxon>
        <taxon>Alphaproteobacteria</taxon>
        <taxon>Rhodobacterales</taxon>
        <taxon>Roseobacteraceae</taxon>
        <taxon>Rubellimicrobium</taxon>
    </lineage>
</organism>
<dbReference type="EMBL" id="VDFU01000003">
    <property type="protein sequence ID" value="TNC52106.1"/>
    <property type="molecule type" value="Genomic_DNA"/>
</dbReference>
<dbReference type="InterPro" id="IPR005804">
    <property type="entry name" value="FA_desaturase_dom"/>
</dbReference>
<accession>A0A5C4N0J3</accession>
<comment type="caution">
    <text evidence="3">The sequence shown here is derived from an EMBL/GenBank/DDBJ whole genome shotgun (WGS) entry which is preliminary data.</text>
</comment>
<feature type="transmembrane region" description="Helical" evidence="1">
    <location>
        <begin position="132"/>
        <end position="152"/>
    </location>
</feature>
<sequence>MERDSSACVTCPFAIAAQHSSLQHKAIHGHPFSAPMLNAALAFPALAQFVPYQRFRDTHLAHHQDATLTDPYDDPESHYLARGDWDGLPGWLRLVLDTNNTLVGRLFIGPIVGQTVWMGADWRAARSGNRRVIHGWLMHLPAVAMVVAVVLLSPMPLTAYLGASYLGLSLLKIRRFLEHQAHEKARGRTVVIDDRRALALLFLSNNLHAVHDLHPRVPWYRLPELYRADPQRHLSLNEGYRYPSYAEIFARHLLQAKDPVPHPLLRLEPSVAVAEAVHPVGPLITHDPALEAR</sequence>
<dbReference type="Proteomes" id="UP000305887">
    <property type="component" value="Unassembled WGS sequence"/>
</dbReference>
<gene>
    <name evidence="3" type="ORF">FHG66_04445</name>
</gene>
<evidence type="ECO:0000256" key="1">
    <source>
        <dbReference type="SAM" id="Phobius"/>
    </source>
</evidence>
<name>A0A5C4N0J3_9RHOB</name>
<dbReference type="OrthoDB" id="784276at2"/>
<dbReference type="GO" id="GO:0006629">
    <property type="term" value="P:lipid metabolic process"/>
    <property type="evidence" value="ECO:0007669"/>
    <property type="project" value="InterPro"/>
</dbReference>
<keyword evidence="1" id="KW-1133">Transmembrane helix</keyword>
<dbReference type="AlphaFoldDB" id="A0A5C4N0J3"/>